<feature type="domain" description="Reverse transcriptase" evidence="1">
    <location>
        <begin position="25"/>
        <end position="82"/>
    </location>
</feature>
<proteinExistence type="predicted"/>
<reference evidence="2 3" key="1">
    <citation type="submission" date="2018-10" db="EMBL/GenBank/DDBJ databases">
        <title>A high-quality apple genome assembly.</title>
        <authorList>
            <person name="Hu J."/>
        </authorList>
    </citation>
    <scope>NUCLEOTIDE SEQUENCE [LARGE SCALE GENOMIC DNA]</scope>
    <source>
        <strain evidence="3">cv. HFTH1</strain>
        <tissue evidence="2">Young leaf</tissue>
    </source>
</reference>
<dbReference type="InterPro" id="IPR052343">
    <property type="entry name" value="Retrotransposon-Effector_Assoc"/>
</dbReference>
<name>A0A498KCF0_MALDO</name>
<evidence type="ECO:0000313" key="3">
    <source>
        <dbReference type="Proteomes" id="UP000290289"/>
    </source>
</evidence>
<dbReference type="InterPro" id="IPR043502">
    <property type="entry name" value="DNA/RNA_pol_sf"/>
</dbReference>
<evidence type="ECO:0000259" key="1">
    <source>
        <dbReference type="Pfam" id="PF00078"/>
    </source>
</evidence>
<gene>
    <name evidence="2" type="ORF">DVH24_003855</name>
</gene>
<dbReference type="Proteomes" id="UP000290289">
    <property type="component" value="Chromosome 3"/>
</dbReference>
<organism evidence="2 3">
    <name type="scientific">Malus domestica</name>
    <name type="common">Apple</name>
    <name type="synonym">Pyrus malus</name>
    <dbReference type="NCBI Taxonomy" id="3750"/>
    <lineage>
        <taxon>Eukaryota</taxon>
        <taxon>Viridiplantae</taxon>
        <taxon>Streptophyta</taxon>
        <taxon>Embryophyta</taxon>
        <taxon>Tracheophyta</taxon>
        <taxon>Spermatophyta</taxon>
        <taxon>Magnoliopsida</taxon>
        <taxon>eudicotyledons</taxon>
        <taxon>Gunneridae</taxon>
        <taxon>Pentapetalae</taxon>
        <taxon>rosids</taxon>
        <taxon>fabids</taxon>
        <taxon>Rosales</taxon>
        <taxon>Rosaceae</taxon>
        <taxon>Amygdaloideae</taxon>
        <taxon>Maleae</taxon>
        <taxon>Malus</taxon>
    </lineage>
</organism>
<comment type="caution">
    <text evidence="2">The sequence shown here is derived from an EMBL/GenBank/DDBJ whole genome shotgun (WGS) entry which is preliminary data.</text>
</comment>
<keyword evidence="3" id="KW-1185">Reference proteome</keyword>
<dbReference type="Pfam" id="PF00078">
    <property type="entry name" value="RVT_1"/>
    <property type="match status" value="1"/>
</dbReference>
<evidence type="ECO:0000313" key="2">
    <source>
        <dbReference type="EMBL" id="RXI03203.1"/>
    </source>
</evidence>
<sequence length="125" mass="14016">MMSPRKRVWEEDAAEAALIPNVENPKTVGNYRPISLCNVSYKTITKAIIKRLKPILNLCISPNQGAFAPGRSIKDNIVIAHELIITQSPKDGCLTAKPASHLWGCPYSCYVLKGKKQKHEWIKFI</sequence>
<accession>A0A498KCF0</accession>
<dbReference type="SUPFAM" id="SSF56672">
    <property type="entry name" value="DNA/RNA polymerases"/>
    <property type="match status" value="1"/>
</dbReference>
<dbReference type="EMBL" id="RDQH01000329">
    <property type="protein sequence ID" value="RXI03203.1"/>
    <property type="molecule type" value="Genomic_DNA"/>
</dbReference>
<protein>
    <recommendedName>
        <fullName evidence="1">Reverse transcriptase domain-containing protein</fullName>
    </recommendedName>
</protein>
<dbReference type="InterPro" id="IPR000477">
    <property type="entry name" value="RT_dom"/>
</dbReference>
<dbReference type="PANTHER" id="PTHR46890:SF48">
    <property type="entry name" value="RNA-DIRECTED DNA POLYMERASE"/>
    <property type="match status" value="1"/>
</dbReference>
<dbReference type="PANTHER" id="PTHR46890">
    <property type="entry name" value="NON-LTR RETROLELEMENT REVERSE TRANSCRIPTASE-LIKE PROTEIN-RELATED"/>
    <property type="match status" value="1"/>
</dbReference>
<dbReference type="AlphaFoldDB" id="A0A498KCF0"/>
<dbReference type="STRING" id="3750.A0A498KCF0"/>